<organism evidence="3 4">
    <name type="scientific">Lottia gigantea</name>
    <name type="common">Giant owl limpet</name>
    <dbReference type="NCBI Taxonomy" id="225164"/>
    <lineage>
        <taxon>Eukaryota</taxon>
        <taxon>Metazoa</taxon>
        <taxon>Spiralia</taxon>
        <taxon>Lophotrochozoa</taxon>
        <taxon>Mollusca</taxon>
        <taxon>Gastropoda</taxon>
        <taxon>Patellogastropoda</taxon>
        <taxon>Lottioidea</taxon>
        <taxon>Lottiidae</taxon>
        <taxon>Lottia</taxon>
    </lineage>
</organism>
<feature type="non-terminal residue" evidence="3">
    <location>
        <position position="1"/>
    </location>
</feature>
<evidence type="ECO:0000313" key="3">
    <source>
        <dbReference type="EMBL" id="ESO85438.1"/>
    </source>
</evidence>
<gene>
    <name evidence="3" type="ORF">LOTGIDRAFT_107792</name>
</gene>
<dbReference type="OMA" id="FSMSCIE"/>
<sequence length="528" mass="58172">GGEVFHGETPEDLPLVQLSTLDNEIIASYSGPDSGLTSTRQDDNQEKNGNVSKTIAGADCWNKKEQQAYGICISLYEQHPVNQKMSGNPIADAFSICARRNNTIMVIADGVNWGEKSRLAARCSLYGSMNYINSQIFEHNNQPTSTQDALTLLRESFDEAHRYILEKKGGLTTICACIVCPVSNSDQYAVCCVNVGDSYGYIFSHNHGIREVTIGSHDVSSERDIRDAGGALGPVDGINPELHNLTCSLSFCNDGDIVFLTTDGISDNFDPVVTKIALPIREPDSNINIDALTQGNVPDKPEMSPRERHVYSMKEMERVVHEYELVTEEQCSAQELCGAMVQHVLTLTDTKRKVLENPSLYCRKRLTVTERQQRDSDIVAKMSKAPGKLDHASIVAVEIGAFIKKPDSESDDIFEEVDATSPEPSSPTCLDLPDNFNNHNSLSHSKKSGARKFFSKFKNLPSPTGHSTFTLPISPVKSSKRNTRTESESETPTSPTIQESPFEDSPGSKSRRKGRKANSYQRSHSSNV</sequence>
<dbReference type="Proteomes" id="UP000030746">
    <property type="component" value="Unassembled WGS sequence"/>
</dbReference>
<evidence type="ECO:0000259" key="2">
    <source>
        <dbReference type="PROSITE" id="PS51746"/>
    </source>
</evidence>
<feature type="compositionally biased region" description="Polar residues" evidence="1">
    <location>
        <begin position="518"/>
        <end position="528"/>
    </location>
</feature>
<dbReference type="SUPFAM" id="SSF81606">
    <property type="entry name" value="PP2C-like"/>
    <property type="match status" value="1"/>
</dbReference>
<dbReference type="Gene3D" id="3.60.40.10">
    <property type="entry name" value="PPM-type phosphatase domain"/>
    <property type="match status" value="1"/>
</dbReference>
<reference evidence="3 4" key="1">
    <citation type="journal article" date="2013" name="Nature">
        <title>Insights into bilaterian evolution from three spiralian genomes.</title>
        <authorList>
            <person name="Simakov O."/>
            <person name="Marletaz F."/>
            <person name="Cho S.J."/>
            <person name="Edsinger-Gonzales E."/>
            <person name="Havlak P."/>
            <person name="Hellsten U."/>
            <person name="Kuo D.H."/>
            <person name="Larsson T."/>
            <person name="Lv J."/>
            <person name="Arendt D."/>
            <person name="Savage R."/>
            <person name="Osoegawa K."/>
            <person name="de Jong P."/>
            <person name="Grimwood J."/>
            <person name="Chapman J.A."/>
            <person name="Shapiro H."/>
            <person name="Aerts A."/>
            <person name="Otillar R.P."/>
            <person name="Terry A.Y."/>
            <person name="Boore J.L."/>
            <person name="Grigoriev I.V."/>
            <person name="Lindberg D.R."/>
            <person name="Seaver E.C."/>
            <person name="Weisblat D.A."/>
            <person name="Putnam N.H."/>
            <person name="Rokhsar D.S."/>
        </authorList>
    </citation>
    <scope>NUCLEOTIDE SEQUENCE [LARGE SCALE GENOMIC DNA]</scope>
</reference>
<feature type="region of interest" description="Disordered" evidence="1">
    <location>
        <begin position="30"/>
        <end position="50"/>
    </location>
</feature>
<dbReference type="KEGG" id="lgi:LOTGIDRAFT_107792"/>
<dbReference type="InterPro" id="IPR001932">
    <property type="entry name" value="PPM-type_phosphatase-like_dom"/>
</dbReference>
<name>V3Z460_LOTGI</name>
<dbReference type="SMART" id="SM00332">
    <property type="entry name" value="PP2Cc"/>
    <property type="match status" value="1"/>
</dbReference>
<dbReference type="AlphaFoldDB" id="V3Z460"/>
<dbReference type="InterPro" id="IPR036457">
    <property type="entry name" value="PPM-type-like_dom_sf"/>
</dbReference>
<dbReference type="OrthoDB" id="2556847at2759"/>
<evidence type="ECO:0000313" key="4">
    <source>
        <dbReference type="Proteomes" id="UP000030746"/>
    </source>
</evidence>
<dbReference type="CTD" id="20230264"/>
<proteinExistence type="predicted"/>
<feature type="domain" description="PPM-type phosphatase" evidence="2">
    <location>
        <begin position="76"/>
        <end position="399"/>
    </location>
</feature>
<dbReference type="STRING" id="225164.V3Z460"/>
<dbReference type="HOGENOM" id="CLU_016863_1_0_1"/>
<dbReference type="EMBL" id="KB203274">
    <property type="protein sequence ID" value="ESO85438.1"/>
    <property type="molecule type" value="Genomic_DNA"/>
</dbReference>
<keyword evidence="4" id="KW-1185">Reference proteome</keyword>
<feature type="region of interest" description="Disordered" evidence="1">
    <location>
        <begin position="464"/>
        <end position="528"/>
    </location>
</feature>
<dbReference type="PANTHER" id="PTHR21586">
    <property type="entry name" value="TIPA"/>
    <property type="match status" value="1"/>
</dbReference>
<protein>
    <recommendedName>
        <fullName evidence="2">PPM-type phosphatase domain-containing protein</fullName>
    </recommendedName>
</protein>
<feature type="region of interest" description="Disordered" evidence="1">
    <location>
        <begin position="412"/>
        <end position="447"/>
    </location>
</feature>
<dbReference type="GeneID" id="20230264"/>
<accession>V3Z460</accession>
<evidence type="ECO:0000256" key="1">
    <source>
        <dbReference type="SAM" id="MobiDB-lite"/>
    </source>
</evidence>
<dbReference type="RefSeq" id="XP_009063684.1">
    <property type="nucleotide sequence ID" value="XM_009065436.1"/>
</dbReference>
<dbReference type="PANTHER" id="PTHR21586:SF0">
    <property type="entry name" value="PP2C-LIKE DOMAIN-CONTAINING PROTEIN CG9801"/>
    <property type="match status" value="1"/>
</dbReference>
<feature type="compositionally biased region" description="Low complexity" evidence="1">
    <location>
        <begin position="490"/>
        <end position="500"/>
    </location>
</feature>
<dbReference type="InterPro" id="IPR053287">
    <property type="entry name" value="PP2C-like_domain"/>
</dbReference>
<dbReference type="PROSITE" id="PS51746">
    <property type="entry name" value="PPM_2"/>
    <property type="match status" value="1"/>
</dbReference>